<keyword evidence="8" id="KW-1185">Reference proteome</keyword>
<dbReference type="InterPro" id="IPR020846">
    <property type="entry name" value="MFS_dom"/>
</dbReference>
<evidence type="ECO:0000313" key="7">
    <source>
        <dbReference type="EMBL" id="SCZ61553.1"/>
    </source>
</evidence>
<protein>
    <submittedName>
        <fullName evidence="7">MFS transporter, AAHS family, 4-hydroxybenzoate transporter</fullName>
    </submittedName>
</protein>
<dbReference type="AlphaFoldDB" id="A0A1G5QI74"/>
<evidence type="ECO:0000256" key="2">
    <source>
        <dbReference type="ARBA" id="ARBA00022692"/>
    </source>
</evidence>
<feature type="transmembrane region" description="Helical" evidence="5">
    <location>
        <begin position="77"/>
        <end position="95"/>
    </location>
</feature>
<dbReference type="Pfam" id="PF07690">
    <property type="entry name" value="MFS_1"/>
    <property type="match status" value="1"/>
</dbReference>
<keyword evidence="3 5" id="KW-1133">Transmembrane helix</keyword>
<evidence type="ECO:0000256" key="1">
    <source>
        <dbReference type="ARBA" id="ARBA00004127"/>
    </source>
</evidence>
<reference evidence="8" key="1">
    <citation type="submission" date="2016-10" db="EMBL/GenBank/DDBJ databases">
        <authorList>
            <person name="Varghese N."/>
            <person name="Submissions S."/>
        </authorList>
    </citation>
    <scope>NUCLEOTIDE SEQUENCE [LARGE SCALE GENOMIC DNA]</scope>
    <source>
        <strain evidence="8">ATCC 29999</strain>
    </source>
</reference>
<feature type="transmembrane region" description="Helical" evidence="5">
    <location>
        <begin position="308"/>
        <end position="331"/>
    </location>
</feature>
<sequence>MLKVPFYFSPDALVNKMNSTIKLSVQDTIRFAKISPLHIKILLLCLSILILDGFDTALIGYISPAIVDSWGTSKTDLGIAMSSALVGLSVGAVTSGPISDKLGRKPVIVISVFMLGICSIATIFSTTVYQLSFWRLLTGIGIGAAMSNALTLISEYAPENRKSLMVNSVFCGFPFGAAMGGIIGSFMIPKFGWESMLIIGGIIPILLVVPLIFILPESVLFLINKNKSEEKINKICKKIVGENYNKIDFSRLKLIEKQKIKPINEILSHEYLSSTLLLWNAYFMGLLIFYVVTNWMPTLIKDSGFELSYATILTALFPLGGGIGTIISGIIMDKLSPHKTVSFNYLMTGILLFSIGYVDNIISLGILILLAGTTMNSAQASMGTIATLHYPTTSRATGVSWMLGIGRAGGILGAMFGAWLMQLGLGYRGVLMTLFIPSAIASITLLSLLIVLNNKD</sequence>
<dbReference type="CDD" id="cd17365">
    <property type="entry name" value="MFS_PcaK_like"/>
    <property type="match status" value="1"/>
</dbReference>
<dbReference type="PANTHER" id="PTHR23508">
    <property type="entry name" value="CARBOXYLIC ACID TRANSPORTER PROTEIN HOMOLOG"/>
    <property type="match status" value="1"/>
</dbReference>
<feature type="transmembrane region" description="Helical" evidence="5">
    <location>
        <begin position="276"/>
        <end position="296"/>
    </location>
</feature>
<feature type="transmembrane region" description="Helical" evidence="5">
    <location>
        <begin position="165"/>
        <end position="189"/>
    </location>
</feature>
<evidence type="ECO:0000313" key="8">
    <source>
        <dbReference type="Proteomes" id="UP000183223"/>
    </source>
</evidence>
<dbReference type="Gene3D" id="1.20.1250.20">
    <property type="entry name" value="MFS general substrate transporter like domains"/>
    <property type="match status" value="1"/>
</dbReference>
<dbReference type="InterPro" id="IPR005829">
    <property type="entry name" value="Sugar_transporter_CS"/>
</dbReference>
<evidence type="ECO:0000256" key="3">
    <source>
        <dbReference type="ARBA" id="ARBA00022989"/>
    </source>
</evidence>
<feature type="domain" description="Major facilitator superfamily (MFS) profile" evidence="6">
    <location>
        <begin position="41"/>
        <end position="456"/>
    </location>
</feature>
<evidence type="ECO:0000259" key="6">
    <source>
        <dbReference type="PROSITE" id="PS50850"/>
    </source>
</evidence>
<proteinExistence type="predicted"/>
<dbReference type="GO" id="GO:0046943">
    <property type="term" value="F:carboxylic acid transmembrane transporter activity"/>
    <property type="evidence" value="ECO:0007669"/>
    <property type="project" value="TreeGrafter"/>
</dbReference>
<feature type="transmembrane region" description="Helical" evidence="5">
    <location>
        <begin position="343"/>
        <end position="372"/>
    </location>
</feature>
<comment type="subcellular location">
    <subcellularLocation>
        <location evidence="1">Endomembrane system</location>
        <topology evidence="1">Multi-pass membrane protein</topology>
    </subcellularLocation>
</comment>
<feature type="transmembrane region" description="Helical" evidence="5">
    <location>
        <begin position="107"/>
        <end position="127"/>
    </location>
</feature>
<gene>
    <name evidence="7" type="ORF">SAMN02982990_01734</name>
</gene>
<feature type="transmembrane region" description="Helical" evidence="5">
    <location>
        <begin position="195"/>
        <end position="223"/>
    </location>
</feature>
<dbReference type="GO" id="GO:0005886">
    <property type="term" value="C:plasma membrane"/>
    <property type="evidence" value="ECO:0007669"/>
    <property type="project" value="UniProtKB-SubCell"/>
</dbReference>
<feature type="transmembrane region" description="Helical" evidence="5">
    <location>
        <begin position="133"/>
        <end position="153"/>
    </location>
</feature>
<feature type="transmembrane region" description="Helical" evidence="5">
    <location>
        <begin position="431"/>
        <end position="452"/>
    </location>
</feature>
<dbReference type="SUPFAM" id="SSF103473">
    <property type="entry name" value="MFS general substrate transporter"/>
    <property type="match status" value="1"/>
</dbReference>
<accession>A0A1G5QI74</accession>
<dbReference type="PANTHER" id="PTHR23508:SF10">
    <property type="entry name" value="CARBOXYLIC ACID TRANSPORTER PROTEIN HOMOLOG"/>
    <property type="match status" value="1"/>
</dbReference>
<dbReference type="InterPro" id="IPR011701">
    <property type="entry name" value="MFS"/>
</dbReference>
<keyword evidence="4 5" id="KW-0472">Membrane</keyword>
<name>A0A1G5QI74_PHOLU</name>
<dbReference type="InterPro" id="IPR036259">
    <property type="entry name" value="MFS_trans_sf"/>
</dbReference>
<dbReference type="PROSITE" id="PS00216">
    <property type="entry name" value="SUGAR_TRANSPORT_1"/>
    <property type="match status" value="1"/>
</dbReference>
<keyword evidence="2 5" id="KW-0812">Transmembrane</keyword>
<feature type="transmembrane region" description="Helical" evidence="5">
    <location>
        <begin position="399"/>
        <end position="419"/>
    </location>
</feature>
<evidence type="ECO:0000256" key="5">
    <source>
        <dbReference type="SAM" id="Phobius"/>
    </source>
</evidence>
<organism evidence="7 8">
    <name type="scientific">Photorhabdus luminescens</name>
    <name type="common">Xenorhabdus luminescens</name>
    <dbReference type="NCBI Taxonomy" id="29488"/>
    <lineage>
        <taxon>Bacteria</taxon>
        <taxon>Pseudomonadati</taxon>
        <taxon>Pseudomonadota</taxon>
        <taxon>Gammaproteobacteria</taxon>
        <taxon>Enterobacterales</taxon>
        <taxon>Morganellaceae</taxon>
        <taxon>Photorhabdus</taxon>
    </lineage>
</organism>
<feature type="transmembrane region" description="Helical" evidence="5">
    <location>
        <begin position="41"/>
        <end position="62"/>
    </location>
</feature>
<dbReference type="EMBL" id="FMWJ01000006">
    <property type="protein sequence ID" value="SCZ61553.1"/>
    <property type="molecule type" value="Genomic_DNA"/>
</dbReference>
<dbReference type="Proteomes" id="UP000183223">
    <property type="component" value="Unassembled WGS sequence"/>
</dbReference>
<evidence type="ECO:0000256" key="4">
    <source>
        <dbReference type="ARBA" id="ARBA00023136"/>
    </source>
</evidence>
<dbReference type="PROSITE" id="PS00217">
    <property type="entry name" value="SUGAR_TRANSPORT_2"/>
    <property type="match status" value="1"/>
</dbReference>
<dbReference type="PROSITE" id="PS50850">
    <property type="entry name" value="MFS"/>
    <property type="match status" value="1"/>
</dbReference>